<name>A0AAP2CI73_9BACT</name>
<dbReference type="EMBL" id="JAHCMY010000004">
    <property type="protein sequence ID" value="MBS9524144.1"/>
    <property type="molecule type" value="Genomic_DNA"/>
</dbReference>
<dbReference type="InterPro" id="IPR009409">
    <property type="entry name" value="DUF1059"/>
</dbReference>
<comment type="caution">
    <text evidence="1">The sequence shown here is derived from an EMBL/GenBank/DDBJ whole genome shotgun (WGS) entry which is preliminary data.</text>
</comment>
<dbReference type="AlphaFoldDB" id="A0AAP2CI73"/>
<keyword evidence="2" id="KW-1185">Reference proteome</keyword>
<organism evidence="1 2">
    <name type="scientific">Litoribacter ruber</name>
    <dbReference type="NCBI Taxonomy" id="702568"/>
    <lineage>
        <taxon>Bacteria</taxon>
        <taxon>Pseudomonadati</taxon>
        <taxon>Bacteroidota</taxon>
        <taxon>Cytophagia</taxon>
        <taxon>Cytophagales</taxon>
        <taxon>Cyclobacteriaceae</taxon>
        <taxon>Litoribacter</taxon>
    </lineage>
</organism>
<evidence type="ECO:0000313" key="2">
    <source>
        <dbReference type="Proteomes" id="UP001319104"/>
    </source>
</evidence>
<proteinExistence type="predicted"/>
<reference evidence="1 2" key="1">
    <citation type="submission" date="2021-05" db="EMBL/GenBank/DDBJ databases">
        <authorList>
            <person name="Zhang Z.D."/>
            <person name="Osman G."/>
        </authorList>
    </citation>
    <scope>NUCLEOTIDE SEQUENCE [LARGE SCALE GENOMIC DNA]</scope>
    <source>
        <strain evidence="1 2">KCTC 32217</strain>
    </source>
</reference>
<dbReference type="Proteomes" id="UP001319104">
    <property type="component" value="Unassembled WGS sequence"/>
</dbReference>
<evidence type="ECO:0000313" key="1">
    <source>
        <dbReference type="EMBL" id="MBS9524144.1"/>
    </source>
</evidence>
<accession>A0AAP2CI73</accession>
<gene>
    <name evidence="1" type="ORF">KI659_08980</name>
</gene>
<protein>
    <submittedName>
        <fullName evidence="1">DUF1059 domain-containing protein</fullName>
    </submittedName>
</protein>
<dbReference type="Pfam" id="PF06348">
    <property type="entry name" value="DUF1059"/>
    <property type="match status" value="1"/>
</dbReference>
<dbReference type="RefSeq" id="WP_213945012.1">
    <property type="nucleotide sequence ID" value="NZ_JAHCMY010000004.1"/>
</dbReference>
<sequence>MEKVIYCRDVGFDCNGVIRAKSEEEAMQLAAEHAKTVHGVKEITPEMVTKIKSVMQENPEGHVMT</sequence>